<dbReference type="InterPro" id="IPR020916">
    <property type="entry name" value="Gln_gamma-glutamylTfrase_bac"/>
</dbReference>
<dbReference type="HAMAP" id="MF_00727">
    <property type="entry name" value="Tgl"/>
    <property type="match status" value="1"/>
</dbReference>
<evidence type="ECO:0000256" key="1">
    <source>
        <dbReference type="ARBA" id="ARBA00022679"/>
    </source>
</evidence>
<accession>D3FXT1</accession>
<gene>
    <name evidence="4" type="primary">tgl</name>
    <name evidence="4" type="ordered locus">BpOF4_04260</name>
</gene>
<evidence type="ECO:0000256" key="2">
    <source>
        <dbReference type="ARBA" id="ARBA00022969"/>
    </source>
</evidence>
<reference evidence="4 5" key="1">
    <citation type="journal article" date="2011" name="Environ. Microbiol.">
        <title>Genome of alkaliphilic Bacillus pseudofirmus OF4 reveals adaptations that support the ability to grow in an external pH range from 7.5 to 11.4.</title>
        <authorList>
            <person name="Janto B."/>
            <person name="Ahmed A."/>
            <person name="Ito M."/>
            <person name="Liu J."/>
            <person name="Hicks D.B."/>
            <person name="Pagni S."/>
            <person name="Fackelmayer O.J."/>
            <person name="Smith T.A."/>
            <person name="Earl J."/>
            <person name="Elbourne L.D."/>
            <person name="Hassan K."/>
            <person name="Paulsen I.T."/>
            <person name="Kolsto A.B."/>
            <person name="Tourasse N.J."/>
            <person name="Ehrlich G.D."/>
            <person name="Boissy R."/>
            <person name="Ivey D.M."/>
            <person name="Li G."/>
            <person name="Xue Y."/>
            <person name="Ma Y."/>
            <person name="Hu F.Z."/>
            <person name="Krulwich T.A."/>
        </authorList>
    </citation>
    <scope>NUCLEOTIDE SEQUENCE [LARGE SCALE GENOMIC DNA]</scope>
    <source>
        <strain evidence="5">ATCC BAA-2126 / JCM 17055 / OF4</strain>
    </source>
</reference>
<dbReference type="EMBL" id="CP001878">
    <property type="protein sequence ID" value="ADC48918.1"/>
    <property type="molecule type" value="Genomic_DNA"/>
</dbReference>
<proteinExistence type="inferred from homology"/>
<keyword evidence="2" id="KW-0749">Sporulation</keyword>
<evidence type="ECO:0000256" key="3">
    <source>
        <dbReference type="ARBA" id="ARBA00023315"/>
    </source>
</evidence>
<sequence>MIEISGVPFHSSTSWPAGSLERSIVDQMMNSSATFSYRSMNEQQFEVELRRSIIRSSRMLNQSNAAFEVFETSRSNPMYWYTTRYGGFQLRPGARPSVAIDDIYRNSHMYGFECATAMVIVYYHAVLNVIGPAKFDQLFPDLYLYSWNFDPDLALQTGFSAQFVPGDVVYFNNPQYHPQTPEWRGVNAVLLEDGTYYGHGMGIMRADQMIASLNESRAPWATQPAYLTNMVTRPGFAYLASVAQMRSQRPEKVKYPVIEHNECSISFDRYVYYLNNTHLNGPTP</sequence>
<dbReference type="HOGENOM" id="CLU_088922_0_0_9"/>
<dbReference type="AlphaFoldDB" id="D3FXT1"/>
<dbReference type="GO" id="GO:0003810">
    <property type="term" value="F:protein-glutamine gamma-glutamyltransferase activity"/>
    <property type="evidence" value="ECO:0007669"/>
    <property type="project" value="InterPro"/>
</dbReference>
<keyword evidence="3" id="KW-0012">Acyltransferase</keyword>
<name>D3FXT1_ALKPO</name>
<evidence type="ECO:0000313" key="5">
    <source>
        <dbReference type="Proteomes" id="UP000001544"/>
    </source>
</evidence>
<evidence type="ECO:0000313" key="4">
    <source>
        <dbReference type="EMBL" id="ADC48918.1"/>
    </source>
</evidence>
<dbReference type="GO" id="GO:0030435">
    <property type="term" value="P:sporulation resulting in formation of a cellular spore"/>
    <property type="evidence" value="ECO:0007669"/>
    <property type="project" value="UniProtKB-KW"/>
</dbReference>
<keyword evidence="1" id="KW-0808">Transferase</keyword>
<dbReference type="RefSeq" id="WP_012960192.1">
    <property type="nucleotide sequence ID" value="NC_013791.2"/>
</dbReference>
<dbReference type="Proteomes" id="UP000001544">
    <property type="component" value="Chromosome"/>
</dbReference>
<dbReference type="eggNOG" id="ENOG502Z8C5">
    <property type="taxonomic scope" value="Bacteria"/>
</dbReference>
<dbReference type="STRING" id="398511.BpOF4_04260"/>
<organism evidence="4 5">
    <name type="scientific">Alkalihalophilus pseudofirmus (strain ATCC BAA-2126 / JCM 17055 / OF4)</name>
    <name type="common">Bacillus pseudofirmus</name>
    <dbReference type="NCBI Taxonomy" id="398511"/>
    <lineage>
        <taxon>Bacteria</taxon>
        <taxon>Bacillati</taxon>
        <taxon>Bacillota</taxon>
        <taxon>Bacilli</taxon>
        <taxon>Bacillales</taxon>
        <taxon>Bacillaceae</taxon>
        <taxon>Alkalihalophilus</taxon>
    </lineage>
</organism>
<dbReference type="KEGG" id="bpf:BpOF4_04260"/>
<keyword evidence="5" id="KW-1185">Reference proteome</keyword>
<protein>
    <submittedName>
        <fullName evidence="4">Transglutaminase</fullName>
    </submittedName>
</protein>
<dbReference type="Pfam" id="PF20085">
    <property type="entry name" value="TGL"/>
    <property type="match status" value="1"/>
</dbReference>
<dbReference type="NCBIfam" id="NF002869">
    <property type="entry name" value="PRK03187.1"/>
    <property type="match status" value="1"/>
</dbReference>